<dbReference type="PANTHER" id="PTHR43777:SF1">
    <property type="entry name" value="MOLYBDENUM COFACTOR CYTIDYLYLTRANSFERASE"/>
    <property type="match status" value="1"/>
</dbReference>
<sequence>MKLGIKAIKDCQAYMFLMGDQPFITKRLIDRLIEEYKNDKSTIIVPYYNGRNGTPTIFSSKFKDDLLQVEGDKGGRDIIRRNVSSVKKVIIDDGKLGLDVDTPIDFKGVIS</sequence>
<dbReference type="InterPro" id="IPR029044">
    <property type="entry name" value="Nucleotide-diphossugar_trans"/>
</dbReference>
<dbReference type="Pfam" id="PF12804">
    <property type="entry name" value="NTP_transf_3"/>
    <property type="match status" value="1"/>
</dbReference>
<dbReference type="GO" id="GO:0016779">
    <property type="term" value="F:nucleotidyltransferase activity"/>
    <property type="evidence" value="ECO:0007669"/>
    <property type="project" value="UniProtKB-ARBA"/>
</dbReference>
<dbReference type="Proteomes" id="UP000245423">
    <property type="component" value="Chromosome 1"/>
</dbReference>
<dbReference type="CDD" id="cd04182">
    <property type="entry name" value="GT_2_like_f"/>
    <property type="match status" value="1"/>
</dbReference>
<organism evidence="2 3">
    <name type="scientific">[Clostridium] ultunense Esp</name>
    <dbReference type="NCBI Taxonomy" id="1288971"/>
    <lineage>
        <taxon>Bacteria</taxon>
        <taxon>Bacillati</taxon>
        <taxon>Bacillota</taxon>
        <taxon>Tissierellia</taxon>
        <taxon>Tissierellales</taxon>
        <taxon>Tepidimicrobiaceae</taxon>
        <taxon>Schnuerera</taxon>
    </lineage>
</organism>
<protein>
    <recommendedName>
        <fullName evidence="1">MobA-like NTP transferase domain-containing protein</fullName>
    </recommendedName>
</protein>
<dbReference type="EMBL" id="LT669839">
    <property type="protein sequence ID" value="SHD76351.1"/>
    <property type="molecule type" value="Genomic_DNA"/>
</dbReference>
<accession>A0A1M4PLK8</accession>
<feature type="domain" description="MobA-like NTP transferase" evidence="1">
    <location>
        <begin position="4"/>
        <end position="82"/>
    </location>
</feature>
<dbReference type="InterPro" id="IPR025877">
    <property type="entry name" value="MobA-like_NTP_Trfase"/>
</dbReference>
<gene>
    <name evidence="2" type="ORF">CUESP1_0975</name>
</gene>
<dbReference type="Gene3D" id="3.90.550.10">
    <property type="entry name" value="Spore Coat Polysaccharide Biosynthesis Protein SpsA, Chain A"/>
    <property type="match status" value="1"/>
</dbReference>
<evidence type="ECO:0000259" key="1">
    <source>
        <dbReference type="Pfam" id="PF12804"/>
    </source>
</evidence>
<evidence type="ECO:0000313" key="2">
    <source>
        <dbReference type="EMBL" id="SHD76351.1"/>
    </source>
</evidence>
<reference evidence="2 3" key="1">
    <citation type="submission" date="2016-11" db="EMBL/GenBank/DDBJ databases">
        <authorList>
            <person name="Manzoor S."/>
        </authorList>
    </citation>
    <scope>NUCLEOTIDE SEQUENCE [LARGE SCALE GENOMIC DNA]</scope>
    <source>
        <strain evidence="2">Clostridium ultunense strain Esp</strain>
    </source>
</reference>
<name>A0A1M4PLK8_9FIRM</name>
<proteinExistence type="predicted"/>
<dbReference type="AlphaFoldDB" id="A0A1M4PLK8"/>
<dbReference type="RefSeq" id="WP_279386026.1">
    <property type="nucleotide sequence ID" value="NZ_LT669839.1"/>
</dbReference>
<dbReference type="PANTHER" id="PTHR43777">
    <property type="entry name" value="MOLYBDENUM COFACTOR CYTIDYLYLTRANSFERASE"/>
    <property type="match status" value="1"/>
</dbReference>
<keyword evidence="3" id="KW-1185">Reference proteome</keyword>
<dbReference type="SUPFAM" id="SSF53448">
    <property type="entry name" value="Nucleotide-diphospho-sugar transferases"/>
    <property type="match status" value="1"/>
</dbReference>
<evidence type="ECO:0000313" key="3">
    <source>
        <dbReference type="Proteomes" id="UP000245423"/>
    </source>
</evidence>